<proteinExistence type="predicted"/>
<dbReference type="Proteomes" id="UP000022910">
    <property type="component" value="Unassembled WGS sequence"/>
</dbReference>
<dbReference type="Pfam" id="PF15456">
    <property type="entry name" value="Uds1"/>
    <property type="match status" value="1"/>
</dbReference>
<dbReference type="AlphaFoldDB" id="A0A015NB81"/>
<dbReference type="InterPro" id="IPR036274">
    <property type="entry name" value="HR1_rpt_sf"/>
</dbReference>
<feature type="region of interest" description="Disordered" evidence="2">
    <location>
        <begin position="349"/>
        <end position="369"/>
    </location>
</feature>
<sequence length="1105" mass="124997">MSSSTNNSFSRRKPVPVASEQDYGDSSSPPKTLKTDKLTDQSFLNQVPKAPAKSPLRHSSSANSLSGNQNGPISPISSSTQTTIVQPVMSTMTITSAPIVSTNSSIISKNSSIRSRPSVDTASLNSSTSIERDLPSLPENEEEEESVQSNQTPNSLLRSSDQSFYTTNSPTSMGLADINSNSTASPPKVKLSSLAIANDLIASSEAMLSLNSPKVPGSSFLDTADEMLMQILISQAVIDSKNFEILSLEEVEELKKDHSLLTNRISALTSKLSLESKIREAASSLARLHASNKRLSRQATDHLATANRKVDQVATELWKLTQRAGEVQRKLLQHMAGVLSLGIRKLEEKNSQNPPFSPQNLPQSQATEGNNGIEKLFNEIMGVKNDGENGVSDNVSSEKISNLENALQNVHQTLAEARMALKRKDKEIEELKTKADDTMAEARERTIAELRTELEEIGIRLDIVLRKHKADNRENNNNGSGSDNEDSDEQYSGTSSFYRLSTMTTATQHLQKEQYKNIEENLTSLEKALEGYIFKIYKMEQEVSSLKNKSDDEIKTLQNQLQEAINDTNKSQEDLKTEKIKNLEALNENNELKEKVKLTKDLEKQIKEMEQRQNEKGVNEKNFNVDLELKLKQTTREYEEMMDHLKNLFNILPDVDSKDDQNKDGSNKNKFGLDEFINRVRAVREENRRLHDQTSLLQARLERILEQMTELKGQDKIKQELKNTQQELEETKAKLAELEEKAQSAKSQVQSTNERENEMRNELESLREQLMTSQEKVRKLEAIMKRQSVLQVVNDGKTIKEEFQQQLATQEQEYEAQMKERDIIIKKLRDDLTNTTTDKNNVTQTVRDLEEMLKSKTRTLDQREVTINRLEGDIVKFKSELAELKAATDGEVSNFNNNSEGNNDSTILGVGNSGGNDLNKLKEELEAAHEELKHLRNDKEKLEAQLRQSKDTLEKSQAAFATREASLEKSSEMMQAELDGINKEFDRLTRNFIDFDGERQKLENSIDNLQKKCEKLENELADEKLKHMGMDAVSEPATTATLRKEFRKMMADLRTDQQKLLQRETEEKKKLENTVRNLKREKEAEKWERSTKSTQTGFVVSVLSG</sequence>
<feature type="compositionally biased region" description="Polar residues" evidence="2">
    <location>
        <begin position="147"/>
        <end position="171"/>
    </location>
</feature>
<feature type="compositionally biased region" description="Polar residues" evidence="2">
    <location>
        <begin position="57"/>
        <end position="71"/>
    </location>
</feature>
<feature type="coiled-coil region" evidence="1">
    <location>
        <begin position="915"/>
        <end position="1026"/>
    </location>
</feature>
<feature type="coiled-coil region" evidence="1">
    <location>
        <begin position="508"/>
        <end position="644"/>
    </location>
</feature>
<keyword evidence="1" id="KW-0175">Coiled coil</keyword>
<dbReference type="Gene3D" id="1.10.287.1490">
    <property type="match status" value="1"/>
</dbReference>
<feature type="compositionally biased region" description="Polar residues" evidence="2">
    <location>
        <begin position="351"/>
        <end position="369"/>
    </location>
</feature>
<feature type="compositionally biased region" description="Low complexity" evidence="2">
    <location>
        <begin position="109"/>
        <end position="119"/>
    </location>
</feature>
<feature type="region of interest" description="Disordered" evidence="2">
    <location>
        <begin position="1062"/>
        <end position="1105"/>
    </location>
</feature>
<evidence type="ECO:0000313" key="5">
    <source>
        <dbReference type="EMBL" id="EXX76478.1"/>
    </source>
</evidence>
<dbReference type="OMA" id="IDDYEVM"/>
<protein>
    <submittedName>
        <fullName evidence="5">Uncharacterized protein</fullName>
    </submittedName>
</protein>
<feature type="region of interest" description="Disordered" evidence="2">
    <location>
        <begin position="109"/>
        <end position="171"/>
    </location>
</feature>
<dbReference type="OrthoDB" id="5569911at2759"/>
<dbReference type="InterPro" id="IPR056703">
    <property type="entry name" value="DUF7801"/>
</dbReference>
<accession>A0A015NB81</accession>
<feature type="coiled-coil region" evidence="1">
    <location>
        <begin position="673"/>
        <end position="887"/>
    </location>
</feature>
<evidence type="ECO:0000259" key="3">
    <source>
        <dbReference type="Pfam" id="PF15456"/>
    </source>
</evidence>
<dbReference type="InterPro" id="IPR029191">
    <property type="entry name" value="Uds1"/>
</dbReference>
<reference evidence="5 6" key="1">
    <citation type="submission" date="2014-02" db="EMBL/GenBank/DDBJ databases">
        <title>Single nucleus genome sequencing reveals high similarity among nuclei of an endomycorrhizal fungus.</title>
        <authorList>
            <person name="Lin K."/>
            <person name="Geurts R."/>
            <person name="Zhang Z."/>
            <person name="Limpens E."/>
            <person name="Saunders D.G."/>
            <person name="Mu D."/>
            <person name="Pang E."/>
            <person name="Cao H."/>
            <person name="Cha H."/>
            <person name="Lin T."/>
            <person name="Zhou Q."/>
            <person name="Shang Y."/>
            <person name="Li Y."/>
            <person name="Ivanov S."/>
            <person name="Sharma T."/>
            <person name="Velzen R.V."/>
            <person name="Ruijter N.D."/>
            <person name="Aanen D.K."/>
            <person name="Win J."/>
            <person name="Kamoun S."/>
            <person name="Bisseling T."/>
            <person name="Huang S."/>
        </authorList>
    </citation>
    <scope>NUCLEOTIDE SEQUENCE [LARGE SCALE GENOMIC DNA]</scope>
    <source>
        <strain evidence="6">DAOM197198w</strain>
    </source>
</reference>
<evidence type="ECO:0000259" key="4">
    <source>
        <dbReference type="Pfam" id="PF25078"/>
    </source>
</evidence>
<name>A0A015NB81_RHIIW</name>
<gene>
    <name evidence="5" type="ORF">RirG_032760</name>
</gene>
<dbReference type="EMBL" id="JEMT01012227">
    <property type="protein sequence ID" value="EXX76478.1"/>
    <property type="molecule type" value="Genomic_DNA"/>
</dbReference>
<feature type="region of interest" description="Disordered" evidence="2">
    <location>
        <begin position="1"/>
        <end position="80"/>
    </location>
</feature>
<organism evidence="5 6">
    <name type="scientific">Rhizophagus irregularis (strain DAOM 197198w)</name>
    <name type="common">Glomus intraradices</name>
    <dbReference type="NCBI Taxonomy" id="1432141"/>
    <lineage>
        <taxon>Eukaryota</taxon>
        <taxon>Fungi</taxon>
        <taxon>Fungi incertae sedis</taxon>
        <taxon>Mucoromycota</taxon>
        <taxon>Glomeromycotina</taxon>
        <taxon>Glomeromycetes</taxon>
        <taxon>Glomerales</taxon>
        <taxon>Glomeraceae</taxon>
        <taxon>Rhizophagus</taxon>
    </lineage>
</organism>
<keyword evidence="6" id="KW-1185">Reference proteome</keyword>
<comment type="caution">
    <text evidence="5">The sequence shown here is derived from an EMBL/GenBank/DDBJ whole genome shotgun (WGS) entry which is preliminary data.</text>
</comment>
<evidence type="ECO:0000313" key="6">
    <source>
        <dbReference type="Proteomes" id="UP000022910"/>
    </source>
</evidence>
<feature type="domain" description="DUF7801" evidence="4">
    <location>
        <begin position="927"/>
        <end position="1029"/>
    </location>
</feature>
<dbReference type="SUPFAM" id="SSF46585">
    <property type="entry name" value="HR1 repeat"/>
    <property type="match status" value="1"/>
</dbReference>
<feature type="compositionally biased region" description="Polar residues" evidence="2">
    <location>
        <begin position="1092"/>
        <end position="1105"/>
    </location>
</feature>
<evidence type="ECO:0000256" key="1">
    <source>
        <dbReference type="SAM" id="Coils"/>
    </source>
</evidence>
<dbReference type="Pfam" id="PF25078">
    <property type="entry name" value="DUF7801"/>
    <property type="match status" value="1"/>
</dbReference>
<feature type="compositionally biased region" description="Polar residues" evidence="2">
    <location>
        <begin position="120"/>
        <end position="129"/>
    </location>
</feature>
<evidence type="ECO:0000256" key="2">
    <source>
        <dbReference type="SAM" id="MobiDB-lite"/>
    </source>
</evidence>
<feature type="domain" description="Up-regulated during septation protein 1" evidence="3">
    <location>
        <begin position="229"/>
        <end position="341"/>
    </location>
</feature>
<dbReference type="HOGENOM" id="CLU_009552_0_0_1"/>
<dbReference type="STRING" id="1432141.A0A015NB81"/>
<feature type="coiled-coil region" evidence="1">
    <location>
        <begin position="400"/>
        <end position="441"/>
    </location>
</feature>
<feature type="region of interest" description="Disordered" evidence="2">
    <location>
        <begin position="471"/>
        <end position="493"/>
    </location>
</feature>
<feature type="compositionally biased region" description="Basic and acidic residues" evidence="2">
    <location>
        <begin position="1062"/>
        <end position="1091"/>
    </location>
</feature>